<feature type="chain" id="PRO_5016749206" description="DUF4124 domain-containing protein" evidence="1">
    <location>
        <begin position="25"/>
        <end position="146"/>
    </location>
</feature>
<evidence type="ECO:0008006" key="4">
    <source>
        <dbReference type="Google" id="ProtNLM"/>
    </source>
</evidence>
<accession>A0A345P701</accession>
<keyword evidence="1" id="KW-0732">Signal</keyword>
<dbReference type="KEGG" id="mbah:HYN46_09545"/>
<evidence type="ECO:0000313" key="3">
    <source>
        <dbReference type="Proteomes" id="UP000253940"/>
    </source>
</evidence>
<dbReference type="AlphaFoldDB" id="A0A345P701"/>
<dbReference type="RefSeq" id="WP_114899170.1">
    <property type="nucleotide sequence ID" value="NZ_CP031222.1"/>
</dbReference>
<evidence type="ECO:0000256" key="1">
    <source>
        <dbReference type="SAM" id="SignalP"/>
    </source>
</evidence>
<feature type="signal peptide" evidence="1">
    <location>
        <begin position="1"/>
        <end position="24"/>
    </location>
</feature>
<keyword evidence="3" id="KW-1185">Reference proteome</keyword>
<gene>
    <name evidence="2" type="ORF">HYN46_09545</name>
</gene>
<name>A0A345P701_9GAMM</name>
<proteinExistence type="predicted"/>
<organism evidence="2 3">
    <name type="scientific">Aquirhabdus parva</name>
    <dbReference type="NCBI Taxonomy" id="2283318"/>
    <lineage>
        <taxon>Bacteria</taxon>
        <taxon>Pseudomonadati</taxon>
        <taxon>Pseudomonadota</taxon>
        <taxon>Gammaproteobacteria</taxon>
        <taxon>Moraxellales</taxon>
        <taxon>Moraxellaceae</taxon>
        <taxon>Aquirhabdus</taxon>
    </lineage>
</organism>
<dbReference type="Proteomes" id="UP000253940">
    <property type="component" value="Chromosome"/>
</dbReference>
<dbReference type="EMBL" id="CP031222">
    <property type="protein sequence ID" value="AXI03060.1"/>
    <property type="molecule type" value="Genomic_DNA"/>
</dbReference>
<evidence type="ECO:0000313" key="2">
    <source>
        <dbReference type="EMBL" id="AXI03060.1"/>
    </source>
</evidence>
<sequence length="146" mass="17009">MKYISIFLTSSLILSGYLINSAIAESYQGVYRCQNGNSTTFSDKACNSSGQRMNYMKIQQANTLNNAQPVYGQYKNNSQTYANTSYENNNYQNYRRPCPNVFEVTERYNKAIQDLRFNTMRNADQDYQKQELERLERNKQAELHGC</sequence>
<reference evidence="2 3" key="1">
    <citation type="submission" date="2018-07" db="EMBL/GenBank/DDBJ databases">
        <title>Genome sequencing of Moraxellaceae gen. HYN0046.</title>
        <authorList>
            <person name="Kim M."/>
            <person name="Yi H."/>
        </authorList>
    </citation>
    <scope>NUCLEOTIDE SEQUENCE [LARGE SCALE GENOMIC DNA]</scope>
    <source>
        <strain evidence="2 3">HYN0046</strain>
    </source>
</reference>
<protein>
    <recommendedName>
        <fullName evidence="4">DUF4124 domain-containing protein</fullName>
    </recommendedName>
</protein>